<dbReference type="CDD" id="cd00568">
    <property type="entry name" value="TPP_enzymes"/>
    <property type="match status" value="1"/>
</dbReference>
<keyword evidence="6" id="KW-1185">Reference proteome</keyword>
<dbReference type="Pfam" id="PF02775">
    <property type="entry name" value="TPP_enzyme_C"/>
    <property type="match status" value="1"/>
</dbReference>
<dbReference type="InterPro" id="IPR011766">
    <property type="entry name" value="TPP_enzyme_TPP-bd"/>
</dbReference>
<dbReference type="GO" id="GO:0009097">
    <property type="term" value="P:isoleucine biosynthetic process"/>
    <property type="evidence" value="ECO:0007669"/>
    <property type="project" value="TreeGrafter"/>
</dbReference>
<accession>A0A1D2LGL8</accession>
<dbReference type="Proteomes" id="UP000243591">
    <property type="component" value="Chromosome"/>
</dbReference>
<dbReference type="KEGG" id="bths:CNY62_05720"/>
<proteinExistence type="inferred from homology"/>
<dbReference type="PANTHER" id="PTHR18968:SF9">
    <property type="entry name" value="3D-(3,5_4)-TRIHYDROXYCYCLOHEXANE-1,2-DIONE HYDROLASE"/>
    <property type="match status" value="1"/>
</dbReference>
<dbReference type="PANTHER" id="PTHR18968">
    <property type="entry name" value="THIAMINE PYROPHOSPHATE ENZYMES"/>
    <property type="match status" value="1"/>
</dbReference>
<dbReference type="InterPro" id="IPR000399">
    <property type="entry name" value="TPP-bd_CS"/>
</dbReference>
<dbReference type="AlphaFoldDB" id="A0A1D2LGL8"/>
<evidence type="ECO:0000259" key="4">
    <source>
        <dbReference type="Pfam" id="PF02776"/>
    </source>
</evidence>
<evidence type="ECO:0000256" key="2">
    <source>
        <dbReference type="ARBA" id="ARBA00023052"/>
    </source>
</evidence>
<dbReference type="InterPro" id="IPR045229">
    <property type="entry name" value="TPP_enz"/>
</dbReference>
<reference evidence="5 6" key="1">
    <citation type="submission" date="2017-09" db="EMBL/GenBank/DDBJ databases">
        <title>Complete Genome Sequences of Two Strains of the Meat Spoilage Bacterium Brochothrix thermosphacta Isolated from Ground Chicken.</title>
        <authorList>
            <person name="Paoli G.C."/>
            <person name="Wijey C."/>
            <person name="Chen C.-Y."/>
            <person name="Nguyen L."/>
            <person name="Yan X."/>
            <person name="Irwin P.L."/>
        </authorList>
    </citation>
    <scope>NUCLEOTIDE SEQUENCE [LARGE SCALE GENOMIC DNA]</scope>
    <source>
        <strain evidence="5 6">BI</strain>
    </source>
</reference>
<name>A0A1D2LGL8_BROTH</name>
<evidence type="ECO:0000313" key="6">
    <source>
        <dbReference type="Proteomes" id="UP000243591"/>
    </source>
</evidence>
<dbReference type="PROSITE" id="PS00187">
    <property type="entry name" value="TPP_ENZYMES"/>
    <property type="match status" value="1"/>
</dbReference>
<dbReference type="SUPFAM" id="SSF52467">
    <property type="entry name" value="DHS-like NAD/FAD-binding domain"/>
    <property type="match status" value="1"/>
</dbReference>
<dbReference type="InterPro" id="IPR012001">
    <property type="entry name" value="Thiamin_PyroP_enz_TPP-bd_dom"/>
</dbReference>
<dbReference type="GO" id="GO:0003984">
    <property type="term" value="F:acetolactate synthase activity"/>
    <property type="evidence" value="ECO:0007669"/>
    <property type="project" value="TreeGrafter"/>
</dbReference>
<evidence type="ECO:0000256" key="1">
    <source>
        <dbReference type="ARBA" id="ARBA00007812"/>
    </source>
</evidence>
<feature type="domain" description="Thiamine pyrophosphate enzyme TPP-binding" evidence="3">
    <location>
        <begin position="411"/>
        <end position="542"/>
    </location>
</feature>
<dbReference type="SUPFAM" id="SSF52518">
    <property type="entry name" value="Thiamin diphosphate-binding fold (THDP-binding)"/>
    <property type="match status" value="2"/>
</dbReference>
<keyword evidence="2" id="KW-0786">Thiamine pyrophosphate</keyword>
<dbReference type="GO" id="GO:0000287">
    <property type="term" value="F:magnesium ion binding"/>
    <property type="evidence" value="ECO:0007669"/>
    <property type="project" value="InterPro"/>
</dbReference>
<dbReference type="GO" id="GO:0005948">
    <property type="term" value="C:acetolactate synthase complex"/>
    <property type="evidence" value="ECO:0007669"/>
    <property type="project" value="TreeGrafter"/>
</dbReference>
<dbReference type="InterPro" id="IPR029061">
    <property type="entry name" value="THDP-binding"/>
</dbReference>
<dbReference type="OrthoDB" id="4494979at2"/>
<dbReference type="GO" id="GO:0050660">
    <property type="term" value="F:flavin adenine dinucleotide binding"/>
    <property type="evidence" value="ECO:0007669"/>
    <property type="project" value="TreeGrafter"/>
</dbReference>
<evidence type="ECO:0000259" key="3">
    <source>
        <dbReference type="Pfam" id="PF02775"/>
    </source>
</evidence>
<feature type="domain" description="Thiamine pyrophosphate enzyme N-terminal TPP-binding" evidence="4">
    <location>
        <begin position="5"/>
        <end position="117"/>
    </location>
</feature>
<comment type="similarity">
    <text evidence="1">Belongs to the TPP enzyme family.</text>
</comment>
<dbReference type="Gene3D" id="3.40.50.1220">
    <property type="entry name" value="TPP-binding domain"/>
    <property type="match status" value="1"/>
</dbReference>
<dbReference type="GO" id="GO:0009099">
    <property type="term" value="P:L-valine biosynthetic process"/>
    <property type="evidence" value="ECO:0007669"/>
    <property type="project" value="TreeGrafter"/>
</dbReference>
<sequence>MNKRDGFETLVDYLAAFGIDIYTGVTGGGVVHYVKYLTPYEPNQIKPALFTISEYPAGFAPLGHYLATGKVGGAIATTGAATKLLACGLSDAKLHDIPSVYIFPISTRRHQEDSALQDTSIYGSNIIKQLEAEIEDVFLLDNPYTFAKYLEQAGKALLSRKPVVFLLDNEIMNLPMPEEPKIMKKKLHDSSIEIAVFVQLLKKKVKGRRVLLLVGEEGLHETDIRQLTTAVSIELAAATVWSMNGVNCVGSENPYGYGCISFGGNDKALNLWESMTEDDVVICVGVTPDEYTTNLQKFAAGDVFFITQTANAYGHIRGSFQHSALHKFHQINAPITKVLKTIITEGKREVYSTTASPLAPVELNTCVLEPPRAHYADMKIVYQHLHKWWQPGSLVISDVCLAYKDYQYVTQRPNDTITYFSFYRGSAMGGAYGVAVGAKLAQPDKRVYLFSGDGCFRLYGGSLNEAKNLGIVLFILDNHTYSIVAQGLPAILPSVHPEKYHDTLQQVDYGKIAEASGWLSYTVAPDLSNFEDILNELERYKKQSILVTIPVDPNQILGQNPRVRNL</sequence>
<dbReference type="InterPro" id="IPR029035">
    <property type="entry name" value="DHS-like_NAD/FAD-binding_dom"/>
</dbReference>
<dbReference type="STRING" id="2756.BFR44_06080"/>
<gene>
    <name evidence="5" type="ORF">CNY62_05720</name>
</gene>
<protein>
    <submittedName>
        <fullName evidence="5">Acetolactate synthase II</fullName>
    </submittedName>
</protein>
<organism evidence="5 6">
    <name type="scientific">Brochothrix thermosphacta</name>
    <name type="common">Microbacterium thermosphactum</name>
    <dbReference type="NCBI Taxonomy" id="2756"/>
    <lineage>
        <taxon>Bacteria</taxon>
        <taxon>Bacillati</taxon>
        <taxon>Bacillota</taxon>
        <taxon>Bacilli</taxon>
        <taxon>Bacillales</taxon>
        <taxon>Listeriaceae</taxon>
        <taxon>Brochothrix</taxon>
    </lineage>
</organism>
<evidence type="ECO:0000313" key="5">
    <source>
        <dbReference type="EMBL" id="ATF25940.1"/>
    </source>
</evidence>
<dbReference type="GO" id="GO:0030976">
    <property type="term" value="F:thiamine pyrophosphate binding"/>
    <property type="evidence" value="ECO:0007669"/>
    <property type="project" value="InterPro"/>
</dbReference>
<dbReference type="RefSeq" id="WP_069124977.1">
    <property type="nucleotide sequence ID" value="NZ_CP023483.1"/>
</dbReference>
<dbReference type="Gene3D" id="3.40.50.970">
    <property type="match status" value="2"/>
</dbReference>
<dbReference type="Pfam" id="PF02776">
    <property type="entry name" value="TPP_enzyme_N"/>
    <property type="match status" value="1"/>
</dbReference>
<dbReference type="EMBL" id="CP023483">
    <property type="protein sequence ID" value="ATF25940.1"/>
    <property type="molecule type" value="Genomic_DNA"/>
</dbReference>